<evidence type="ECO:0000259" key="7">
    <source>
        <dbReference type="Pfam" id="PF02782"/>
    </source>
</evidence>
<keyword evidence="2" id="KW-0119">Carbohydrate metabolism</keyword>
<dbReference type="InterPro" id="IPR000577">
    <property type="entry name" value="Carb_kinase_FGGY"/>
</dbReference>
<dbReference type="EMBL" id="BAAAZP010000009">
    <property type="protein sequence ID" value="GAA3645847.1"/>
    <property type="molecule type" value="Genomic_DNA"/>
</dbReference>
<gene>
    <name evidence="8" type="primary">xylB_1</name>
    <name evidence="8" type="ORF">GCM10022224_005690</name>
</gene>
<dbReference type="PIRSF" id="PIRSF000538">
    <property type="entry name" value="GlpK"/>
    <property type="match status" value="1"/>
</dbReference>
<dbReference type="InterPro" id="IPR018483">
    <property type="entry name" value="Carb_kinase_FGGY_CS"/>
</dbReference>
<dbReference type="PROSITE" id="PS00445">
    <property type="entry name" value="FGGY_KINASES_2"/>
    <property type="match status" value="1"/>
</dbReference>
<dbReference type="Gene3D" id="3.30.420.40">
    <property type="match status" value="2"/>
</dbReference>
<dbReference type="Pfam" id="PF02782">
    <property type="entry name" value="FGGY_C"/>
    <property type="match status" value="1"/>
</dbReference>
<dbReference type="PANTHER" id="PTHR43095">
    <property type="entry name" value="SUGAR KINASE"/>
    <property type="match status" value="1"/>
</dbReference>
<keyword evidence="9" id="KW-1185">Reference proteome</keyword>
<keyword evidence="3 5" id="KW-0808">Transferase</keyword>
<keyword evidence="4 5" id="KW-0418">Kinase</keyword>
<evidence type="ECO:0000256" key="3">
    <source>
        <dbReference type="ARBA" id="ARBA00022679"/>
    </source>
</evidence>
<dbReference type="CDD" id="cd07805">
    <property type="entry name" value="ASKHA_NBD_FGGY_CvXK-like"/>
    <property type="match status" value="1"/>
</dbReference>
<reference evidence="9" key="1">
    <citation type="journal article" date="2019" name="Int. J. Syst. Evol. Microbiol.">
        <title>The Global Catalogue of Microorganisms (GCM) 10K type strain sequencing project: providing services to taxonomists for standard genome sequencing and annotation.</title>
        <authorList>
            <consortium name="The Broad Institute Genomics Platform"/>
            <consortium name="The Broad Institute Genome Sequencing Center for Infectious Disease"/>
            <person name="Wu L."/>
            <person name="Ma J."/>
        </authorList>
    </citation>
    <scope>NUCLEOTIDE SEQUENCE [LARGE SCALE GENOMIC DNA]</scope>
    <source>
        <strain evidence="9">JCM 16904</strain>
    </source>
</reference>
<dbReference type="InterPro" id="IPR050406">
    <property type="entry name" value="FGGY_Carb_Kinase"/>
</dbReference>
<feature type="domain" description="Carbohydrate kinase FGGY C-terminal" evidence="7">
    <location>
        <begin position="279"/>
        <end position="463"/>
    </location>
</feature>
<comment type="similarity">
    <text evidence="1 5">Belongs to the FGGY kinase family.</text>
</comment>
<dbReference type="InterPro" id="IPR043129">
    <property type="entry name" value="ATPase_NBD"/>
</dbReference>
<sequence>MLGKSPLLGMSKVGATPGHSEQQMILTHDLGTTGDKAAMFGDDGTPTAVITVRYPTAFGPGGRAEQSPLDWWDAVLRSTRDLLERTGTAPAEITCVSFSGQMMGAVFLDGRGEPVRPAIIWADTRSAGQCEHLLGRIPMERVYELTGHRLNATYSLAKVLWVREHEPDAYAATRAIVQAKDFVAHRLTGRLATDPSDASGTNAFDQVAGVWSEEILEAAGVPMTLWPEVVPSTTVIGHVTPEAAALTGLAQGTPVVIGGGDGPCAATGAGVVAPDGSAYTYLGSSSWISLAADAPLLDPGMRTMTFNHVVPGRFVPTATMQAGGASLEWISEVLAAPHADLLAAAGKVEAAGDGLFFLPHLLGERSPYWNPKARAAFIGLARHHERAHLARAVVEGVAMNLLTGLRAFTGNGTAIERIDAVGGAAVAGEVLRVLADVWGLPVRRRTIVEANSLGAAIVGGVAMGVFDDFGVAPGLSAAEPAIMPDMIVHERYIREYHRFLDAYARLEPWFNEH</sequence>
<dbReference type="Proteomes" id="UP001500902">
    <property type="component" value="Unassembled WGS sequence"/>
</dbReference>
<evidence type="ECO:0000256" key="2">
    <source>
        <dbReference type="ARBA" id="ARBA00022629"/>
    </source>
</evidence>
<evidence type="ECO:0000313" key="9">
    <source>
        <dbReference type="Proteomes" id="UP001500902"/>
    </source>
</evidence>
<protein>
    <submittedName>
        <fullName evidence="8">Xylulokinase</fullName>
    </submittedName>
</protein>
<evidence type="ECO:0000256" key="1">
    <source>
        <dbReference type="ARBA" id="ARBA00009156"/>
    </source>
</evidence>
<proteinExistence type="inferred from homology"/>
<dbReference type="SUPFAM" id="SSF53067">
    <property type="entry name" value="Actin-like ATPase domain"/>
    <property type="match status" value="2"/>
</dbReference>
<evidence type="ECO:0000256" key="5">
    <source>
        <dbReference type="RuleBase" id="RU003733"/>
    </source>
</evidence>
<dbReference type="InterPro" id="IPR018484">
    <property type="entry name" value="FGGY_N"/>
</dbReference>
<evidence type="ECO:0000313" key="8">
    <source>
        <dbReference type="EMBL" id="GAA3645847.1"/>
    </source>
</evidence>
<organism evidence="8 9">
    <name type="scientific">Nonomuraea antimicrobica</name>
    <dbReference type="NCBI Taxonomy" id="561173"/>
    <lineage>
        <taxon>Bacteria</taxon>
        <taxon>Bacillati</taxon>
        <taxon>Actinomycetota</taxon>
        <taxon>Actinomycetes</taxon>
        <taxon>Streptosporangiales</taxon>
        <taxon>Streptosporangiaceae</taxon>
        <taxon>Nonomuraea</taxon>
    </lineage>
</organism>
<dbReference type="PANTHER" id="PTHR43095:SF5">
    <property type="entry name" value="XYLULOSE KINASE"/>
    <property type="match status" value="1"/>
</dbReference>
<evidence type="ECO:0000259" key="6">
    <source>
        <dbReference type="Pfam" id="PF00370"/>
    </source>
</evidence>
<accession>A0ABP7B123</accession>
<name>A0ABP7B123_9ACTN</name>
<evidence type="ECO:0000256" key="4">
    <source>
        <dbReference type="ARBA" id="ARBA00022777"/>
    </source>
</evidence>
<comment type="caution">
    <text evidence="8">The sequence shown here is derived from an EMBL/GenBank/DDBJ whole genome shotgun (WGS) entry which is preliminary data.</text>
</comment>
<feature type="domain" description="Carbohydrate kinase FGGY N-terminal" evidence="6">
    <location>
        <begin position="24"/>
        <end position="268"/>
    </location>
</feature>
<dbReference type="Pfam" id="PF00370">
    <property type="entry name" value="FGGY_N"/>
    <property type="match status" value="1"/>
</dbReference>
<keyword evidence="2" id="KW-0859">Xylose metabolism</keyword>
<dbReference type="InterPro" id="IPR018485">
    <property type="entry name" value="FGGY_C"/>
</dbReference>